<proteinExistence type="predicted"/>
<feature type="transmembrane region" description="Helical" evidence="1">
    <location>
        <begin position="311"/>
        <end position="329"/>
    </location>
</feature>
<feature type="transmembrane region" description="Helical" evidence="1">
    <location>
        <begin position="341"/>
        <end position="361"/>
    </location>
</feature>
<dbReference type="PANTHER" id="PTHR44216:SF3">
    <property type="entry name" value="PROTEIN O-MANNOSYL-TRANSFERASE TMTC2"/>
    <property type="match status" value="1"/>
</dbReference>
<feature type="transmembrane region" description="Helical" evidence="1">
    <location>
        <begin position="280"/>
        <end position="299"/>
    </location>
</feature>
<reference evidence="2 3" key="1">
    <citation type="submission" date="2019-02" db="EMBL/GenBank/DDBJ databases">
        <title>Genomic Encyclopedia of Type Strains, Phase IV (KMG-IV): sequencing the most valuable type-strain genomes for metagenomic binning, comparative biology and taxonomic classification.</title>
        <authorList>
            <person name="Goeker M."/>
        </authorList>
    </citation>
    <scope>NUCLEOTIDE SEQUENCE [LARGE SCALE GENOMIC DNA]</scope>
    <source>
        <strain evidence="2 3">DSM 18116</strain>
    </source>
</reference>
<keyword evidence="3" id="KW-1185">Reference proteome</keyword>
<evidence type="ECO:0000313" key="3">
    <source>
        <dbReference type="Proteomes" id="UP000293874"/>
    </source>
</evidence>
<comment type="caution">
    <text evidence="2">The sequence shown here is derived from an EMBL/GenBank/DDBJ whole genome shotgun (WGS) entry which is preliminary data.</text>
</comment>
<organism evidence="2 3">
    <name type="scientific">Pseudobacter ginsenosidimutans</name>
    <dbReference type="NCBI Taxonomy" id="661488"/>
    <lineage>
        <taxon>Bacteria</taxon>
        <taxon>Pseudomonadati</taxon>
        <taxon>Bacteroidota</taxon>
        <taxon>Chitinophagia</taxon>
        <taxon>Chitinophagales</taxon>
        <taxon>Chitinophagaceae</taxon>
        <taxon>Pseudobacter</taxon>
    </lineage>
</organism>
<feature type="transmembrane region" description="Helical" evidence="1">
    <location>
        <begin position="26"/>
        <end position="49"/>
    </location>
</feature>
<evidence type="ECO:0000256" key="1">
    <source>
        <dbReference type="SAM" id="Phobius"/>
    </source>
</evidence>
<dbReference type="GO" id="GO:0035269">
    <property type="term" value="P:protein O-linked glycosylation via mannose"/>
    <property type="evidence" value="ECO:0007669"/>
    <property type="project" value="TreeGrafter"/>
</dbReference>
<gene>
    <name evidence="2" type="ORF">EV199_5004</name>
</gene>
<keyword evidence="1" id="KW-0472">Membrane</keyword>
<name>A0A4Q7MLI5_9BACT</name>
<feature type="transmembrane region" description="Helical" evidence="1">
    <location>
        <begin position="177"/>
        <end position="205"/>
    </location>
</feature>
<sequence length="567" mass="64506">MQSMQSDNIPVENRWGVNSFVALRWYWQWLAFSVLALVLYLPVLGNTFLSDDHLVLLKTGVEQQLNVDGFFRPLSDITLWLTFRLFGINPLPYYLFQVLLHALNAVMLLRYCSKMMLRCQVSDDKVFLIALLASVLFLVYPFHNEAIAWILGRGALMAGSFAIAAMLALVSNREPSVKIAVIAACYFIGMTAYETIIILPLMVVVQMIIMKEPAKQVLNMLIALVISFALHAWLRIEVSGAFLGGYGEGFFQEAGGDKLMVVLKSAGRVLLPPSDNSRMMMIRFAVALIMVGGVLFIAWKRTRKEVVSRRFFYVHLFCFAVAMLVPMWLGVSTRTSESDRFLYLPSFFFCSVLAFGLVHFFRQAKQRVIIVALLLFVMVALLEENNANWKRASGAVRQLMGEVKKAAALPGRLLVVNLPGETNGAYIFRVGFEEAIRLYQYDSSKVKVVNTLSRDEELMLPEQQVRLIAERPDMLLVQPSTLLFKTDHNHDNELLESSAEAGDLRRLVETMITLENEWSFASAARANQIRMIVYRHKLTWSNMRIGVLHPEDRYLIWNLRGWECPAF</sequence>
<dbReference type="EMBL" id="SGXA01000003">
    <property type="protein sequence ID" value="RZS69176.1"/>
    <property type="molecule type" value="Genomic_DNA"/>
</dbReference>
<dbReference type="PANTHER" id="PTHR44216">
    <property type="entry name" value="PROTEIN O-MANNOSYL-TRANSFERASE TMTC2"/>
    <property type="match status" value="1"/>
</dbReference>
<dbReference type="InterPro" id="IPR052384">
    <property type="entry name" value="TMTC_O-mannosyltransferase"/>
</dbReference>
<feature type="transmembrane region" description="Helical" evidence="1">
    <location>
        <begin position="91"/>
        <end position="111"/>
    </location>
</feature>
<evidence type="ECO:0000313" key="2">
    <source>
        <dbReference type="EMBL" id="RZS69176.1"/>
    </source>
</evidence>
<feature type="transmembrane region" description="Helical" evidence="1">
    <location>
        <begin position="368"/>
        <end position="383"/>
    </location>
</feature>
<keyword evidence="1" id="KW-0812">Transmembrane</keyword>
<keyword evidence="1" id="KW-1133">Transmembrane helix</keyword>
<accession>A0A4Q7MLI5</accession>
<dbReference type="AlphaFoldDB" id="A0A4Q7MLI5"/>
<keyword evidence="2" id="KW-0808">Transferase</keyword>
<protein>
    <submittedName>
        <fullName evidence="2">4-amino-4-deoxy-L-arabinose transferase-like glycosyltransferase</fullName>
    </submittedName>
</protein>
<feature type="transmembrane region" description="Helical" evidence="1">
    <location>
        <begin position="126"/>
        <end position="143"/>
    </location>
</feature>
<feature type="transmembrane region" description="Helical" evidence="1">
    <location>
        <begin position="150"/>
        <end position="171"/>
    </location>
</feature>
<dbReference type="Proteomes" id="UP000293874">
    <property type="component" value="Unassembled WGS sequence"/>
</dbReference>
<dbReference type="GO" id="GO:0000030">
    <property type="term" value="F:mannosyltransferase activity"/>
    <property type="evidence" value="ECO:0007669"/>
    <property type="project" value="TreeGrafter"/>
</dbReference>